<gene>
    <name evidence="3" type="ORF">METZ01_LOCUS114921</name>
</gene>
<dbReference type="FunFam" id="1.20.200.10:FF:000015">
    <property type="entry name" value="argininosuccinate lyase isoform X2"/>
    <property type="match status" value="1"/>
</dbReference>
<dbReference type="SUPFAM" id="SSF48557">
    <property type="entry name" value="L-aspartase-like"/>
    <property type="match status" value="1"/>
</dbReference>
<dbReference type="GO" id="GO:0004056">
    <property type="term" value="F:argininosuccinate lyase activity"/>
    <property type="evidence" value="ECO:0007669"/>
    <property type="project" value="InterPro"/>
</dbReference>
<dbReference type="PROSITE" id="PS00163">
    <property type="entry name" value="FUMARATE_LYASES"/>
    <property type="match status" value="1"/>
</dbReference>
<sequence length="503" mass="56893">MKEKKLWSGRFQADMDQKTQDFTESTKTDLRLVEYDIWGSQTHAIMLAKQKIISNADLKQIILCLDQVDQDFKAGIFRLDPKNEDVHMNVELYLIETAGVEFGGKLHTARSRNDQILTDVRLYLRQQVLDIQQQLSNLCRSFLSIADQHYYTVMPGYTHTQHAQPISLGFWATAYVSKFLRDLKRFDSTYTSINQNPLGAAALAGTSFPIDRGLTAKLLGFDGIQEHALDVISSRDFILEILSTLSILMVGLSRFCEEIIYWTSYEFRIAALDDQFASGSSIMPQKKNADIAELTRGRTGRVIGALIDVLTNLKGLPMGYNRDLQEDKPPLWQALDVVKSCLAILPDMLGTTNFDIVRMAQLCDTNFITATELANYLVSAHDIPFRQCHEIVGNVVGELSRSGNTFANWDQTQHLLSKRGIDLEIDQLQQILDPVNTLQNNRSVGGTSPKEVKRMSQNFSTQLDQIEVQISSRLNHIDRARKKTRQIIDLVLSGQQLTTIEID</sequence>
<dbReference type="InterPro" id="IPR009049">
    <property type="entry name" value="Argininosuccinate_lyase"/>
</dbReference>
<dbReference type="PRINTS" id="PR00145">
    <property type="entry name" value="ARGSUCLYASE"/>
</dbReference>
<evidence type="ECO:0000259" key="2">
    <source>
        <dbReference type="Pfam" id="PF14698"/>
    </source>
</evidence>
<dbReference type="EMBL" id="UINC01014573">
    <property type="protein sequence ID" value="SVA62067.1"/>
    <property type="molecule type" value="Genomic_DNA"/>
</dbReference>
<organism evidence="3">
    <name type="scientific">marine metagenome</name>
    <dbReference type="NCBI Taxonomy" id="408172"/>
    <lineage>
        <taxon>unclassified sequences</taxon>
        <taxon>metagenomes</taxon>
        <taxon>ecological metagenomes</taxon>
    </lineage>
</organism>
<dbReference type="InterPro" id="IPR024083">
    <property type="entry name" value="Fumarase/histidase_N"/>
</dbReference>
<dbReference type="InterPro" id="IPR029419">
    <property type="entry name" value="Arg_succ_lyase_C"/>
</dbReference>
<dbReference type="PANTHER" id="PTHR43814">
    <property type="entry name" value="ARGININOSUCCINATE LYASE"/>
    <property type="match status" value="1"/>
</dbReference>
<dbReference type="Gene3D" id="1.20.200.10">
    <property type="entry name" value="Fumarase/aspartase (Central domain)"/>
    <property type="match status" value="1"/>
</dbReference>
<dbReference type="GO" id="GO:0042450">
    <property type="term" value="P:L-arginine biosynthetic process via ornithine"/>
    <property type="evidence" value="ECO:0007669"/>
    <property type="project" value="InterPro"/>
</dbReference>
<dbReference type="HAMAP" id="MF_00006">
    <property type="entry name" value="Arg_succ_lyase"/>
    <property type="match status" value="1"/>
</dbReference>
<dbReference type="Gene3D" id="1.10.275.10">
    <property type="entry name" value="Fumarase/aspartase (N-terminal domain)"/>
    <property type="match status" value="1"/>
</dbReference>
<evidence type="ECO:0008006" key="4">
    <source>
        <dbReference type="Google" id="ProtNLM"/>
    </source>
</evidence>
<dbReference type="Pfam" id="PF14698">
    <property type="entry name" value="ASL_C2"/>
    <property type="match status" value="1"/>
</dbReference>
<proteinExistence type="inferred from homology"/>
<feature type="domain" description="Argininosuccinate lyase C-terminal" evidence="2">
    <location>
        <begin position="367"/>
        <end position="436"/>
    </location>
</feature>
<dbReference type="InterPro" id="IPR020557">
    <property type="entry name" value="Fumarate_lyase_CS"/>
</dbReference>
<name>A0A381XD05_9ZZZZ</name>
<reference evidence="3" key="1">
    <citation type="submission" date="2018-05" db="EMBL/GenBank/DDBJ databases">
        <authorList>
            <person name="Lanie J.A."/>
            <person name="Ng W.-L."/>
            <person name="Kazmierczak K.M."/>
            <person name="Andrzejewski T.M."/>
            <person name="Davidsen T.M."/>
            <person name="Wayne K.J."/>
            <person name="Tettelin H."/>
            <person name="Glass J.I."/>
            <person name="Rusch D."/>
            <person name="Podicherti R."/>
            <person name="Tsui H.-C.T."/>
            <person name="Winkler M.E."/>
        </authorList>
    </citation>
    <scope>NUCLEOTIDE SEQUENCE</scope>
</reference>
<dbReference type="InterPro" id="IPR022761">
    <property type="entry name" value="Fumarate_lyase_N"/>
</dbReference>
<dbReference type="GO" id="GO:0005829">
    <property type="term" value="C:cytosol"/>
    <property type="evidence" value="ECO:0007669"/>
    <property type="project" value="TreeGrafter"/>
</dbReference>
<dbReference type="AlphaFoldDB" id="A0A381XD05"/>
<dbReference type="PRINTS" id="PR00149">
    <property type="entry name" value="FUMRATELYASE"/>
</dbReference>
<accession>A0A381XD05</accession>
<dbReference type="NCBIfam" id="TIGR00838">
    <property type="entry name" value="argH"/>
    <property type="match status" value="1"/>
</dbReference>
<dbReference type="PANTHER" id="PTHR43814:SF1">
    <property type="entry name" value="ARGININOSUCCINATE LYASE"/>
    <property type="match status" value="1"/>
</dbReference>
<dbReference type="InterPro" id="IPR000362">
    <property type="entry name" value="Fumarate_lyase_fam"/>
</dbReference>
<dbReference type="InterPro" id="IPR008948">
    <property type="entry name" value="L-Aspartase-like"/>
</dbReference>
<protein>
    <recommendedName>
        <fullName evidence="4">Fumarate lyase N-terminal domain-containing protein</fullName>
    </recommendedName>
</protein>
<dbReference type="Pfam" id="PF00206">
    <property type="entry name" value="Lyase_1"/>
    <property type="match status" value="1"/>
</dbReference>
<feature type="domain" description="Fumarate lyase N-terminal" evidence="1">
    <location>
        <begin position="9"/>
        <end position="304"/>
    </location>
</feature>
<evidence type="ECO:0000259" key="1">
    <source>
        <dbReference type="Pfam" id="PF00206"/>
    </source>
</evidence>
<dbReference type="Gene3D" id="1.10.40.30">
    <property type="entry name" value="Fumarase/aspartase (C-terminal domain)"/>
    <property type="match status" value="1"/>
</dbReference>
<evidence type="ECO:0000313" key="3">
    <source>
        <dbReference type="EMBL" id="SVA62067.1"/>
    </source>
</evidence>
<dbReference type="CDD" id="cd01359">
    <property type="entry name" value="Argininosuccinate_lyase"/>
    <property type="match status" value="1"/>
</dbReference>